<name>A0ABN2UEJ3_9MICO</name>
<gene>
    <name evidence="2" type="ORF">GCM10009819_18700</name>
</gene>
<dbReference type="InterPro" id="IPR012341">
    <property type="entry name" value="6hp_glycosidase-like_sf"/>
</dbReference>
<dbReference type="RefSeq" id="WP_344372234.1">
    <property type="nucleotide sequence ID" value="NZ_BAAAPW010000002.1"/>
</dbReference>
<dbReference type="EMBL" id="BAAAPW010000002">
    <property type="protein sequence ID" value="GAA2034628.1"/>
    <property type="molecule type" value="Genomic_DNA"/>
</dbReference>
<sequence length="377" mass="40335">MTLPTTARPEIAALTASSADLIASLQDDGGAYPASPTFSAYAGYSWFRDGAFIADAMSAYGRHESAERFLDWCAAVVDARADRIRAIVDGAASGEPAADAEMLATRFTFDGREGDADWWDFQLDGYGTWLWAAGEHVRRHGTDATRWATAIALTVDYLVSSWDRPCYDWWEEHAEHAHVSTFGCIAAGLRAAVRTGALDGERCARASSTADAVEAAIRSRGTADGHLTKWLGSSAVDASLAAVVGLLEVVPAASAVGAATLDAIERDLTVDGGVHRYLGDTYFGGGQWPLLSCFLGLAHARAGDLDRARELLDWAAGTAGPDGSMPEQVERHLLDAARVDEWVERWGPSADPLLWSHAMLIRLAVELDTAAPEEAPE</sequence>
<accession>A0ABN2UEJ3</accession>
<reference evidence="2 3" key="1">
    <citation type="journal article" date="2019" name="Int. J. Syst. Evol. Microbiol.">
        <title>The Global Catalogue of Microorganisms (GCM) 10K type strain sequencing project: providing services to taxonomists for standard genome sequencing and annotation.</title>
        <authorList>
            <consortium name="The Broad Institute Genomics Platform"/>
            <consortium name="The Broad Institute Genome Sequencing Center for Infectious Disease"/>
            <person name="Wu L."/>
            <person name="Ma J."/>
        </authorList>
    </citation>
    <scope>NUCLEOTIDE SEQUENCE [LARGE SCALE GENOMIC DNA]</scope>
    <source>
        <strain evidence="2 3">JCM 15672</strain>
    </source>
</reference>
<proteinExistence type="predicted"/>
<dbReference type="SUPFAM" id="SSF48208">
    <property type="entry name" value="Six-hairpin glycosidases"/>
    <property type="match status" value="1"/>
</dbReference>
<dbReference type="Proteomes" id="UP001501196">
    <property type="component" value="Unassembled WGS sequence"/>
</dbReference>
<dbReference type="PANTHER" id="PTHR31616:SF0">
    <property type="entry name" value="GLUCAN 1,4-ALPHA-GLUCOSIDASE"/>
    <property type="match status" value="1"/>
</dbReference>
<evidence type="ECO:0000259" key="1">
    <source>
        <dbReference type="Pfam" id="PF00723"/>
    </source>
</evidence>
<keyword evidence="3" id="KW-1185">Reference proteome</keyword>
<dbReference type="Gene3D" id="1.50.10.10">
    <property type="match status" value="1"/>
</dbReference>
<dbReference type="Pfam" id="PF00723">
    <property type="entry name" value="Glyco_hydro_15"/>
    <property type="match status" value="1"/>
</dbReference>
<evidence type="ECO:0000313" key="3">
    <source>
        <dbReference type="Proteomes" id="UP001501196"/>
    </source>
</evidence>
<dbReference type="PANTHER" id="PTHR31616">
    <property type="entry name" value="TREHALASE"/>
    <property type="match status" value="1"/>
</dbReference>
<evidence type="ECO:0000313" key="2">
    <source>
        <dbReference type="EMBL" id="GAA2034628.1"/>
    </source>
</evidence>
<organism evidence="2 3">
    <name type="scientific">Agromyces tropicus</name>
    <dbReference type="NCBI Taxonomy" id="555371"/>
    <lineage>
        <taxon>Bacteria</taxon>
        <taxon>Bacillati</taxon>
        <taxon>Actinomycetota</taxon>
        <taxon>Actinomycetes</taxon>
        <taxon>Micrococcales</taxon>
        <taxon>Microbacteriaceae</taxon>
        <taxon>Agromyces</taxon>
    </lineage>
</organism>
<comment type="caution">
    <text evidence="2">The sequence shown here is derived from an EMBL/GenBank/DDBJ whole genome shotgun (WGS) entry which is preliminary data.</text>
</comment>
<feature type="domain" description="GH15-like" evidence="1">
    <location>
        <begin position="16"/>
        <end position="364"/>
    </location>
</feature>
<dbReference type="InterPro" id="IPR011613">
    <property type="entry name" value="GH15-like"/>
</dbReference>
<protein>
    <recommendedName>
        <fullName evidence="1">GH15-like domain-containing protein</fullName>
    </recommendedName>
</protein>
<dbReference type="InterPro" id="IPR008928">
    <property type="entry name" value="6-hairpin_glycosidase_sf"/>
</dbReference>